<gene>
    <name evidence="2" type="ORF">KQP761_LOCUS32239</name>
</gene>
<dbReference type="Proteomes" id="UP000663834">
    <property type="component" value="Unassembled WGS sequence"/>
</dbReference>
<dbReference type="AlphaFoldDB" id="A0A816FIF7"/>
<proteinExistence type="predicted"/>
<evidence type="ECO:0000256" key="1">
    <source>
        <dbReference type="SAM" id="MobiDB-lite"/>
    </source>
</evidence>
<evidence type="ECO:0000313" key="2">
    <source>
        <dbReference type="EMBL" id="CAF1661890.1"/>
    </source>
</evidence>
<feature type="region of interest" description="Disordered" evidence="1">
    <location>
        <begin position="258"/>
        <end position="282"/>
    </location>
</feature>
<protein>
    <submittedName>
        <fullName evidence="2">Uncharacterized protein</fullName>
    </submittedName>
</protein>
<sequence>MFPGNEILQRTMDSQMEPFKFLKANLGKIDDPLDLQNILVALVTKRLYQFQKKIPNCSIEDLDKFKRNEKSDMDIVAREIEEEIVRETMKEIMFDTIANYPHLKKYLDDVGQAMQEDSTFQQIIQRIKATSKTTIISGLLTLATPYATSEIQRSFLVGDLIWHGQDEFVKTFHSINNVILASITLVLGIIPTLSCINDGTRYNLNRQNMLANRTFLAQQQASNMIREGVMLHNPATNKPFCTEVLNLVKQKITPITEQQGQQKNQEMLVTRRKSDTKATSIS</sequence>
<organism evidence="2 3">
    <name type="scientific">Rotaria magnacalcarata</name>
    <dbReference type="NCBI Taxonomy" id="392030"/>
    <lineage>
        <taxon>Eukaryota</taxon>
        <taxon>Metazoa</taxon>
        <taxon>Spiralia</taxon>
        <taxon>Gnathifera</taxon>
        <taxon>Rotifera</taxon>
        <taxon>Eurotatoria</taxon>
        <taxon>Bdelloidea</taxon>
        <taxon>Philodinida</taxon>
        <taxon>Philodinidae</taxon>
        <taxon>Rotaria</taxon>
    </lineage>
</organism>
<dbReference type="EMBL" id="CAJNOW010017997">
    <property type="protein sequence ID" value="CAF1661890.1"/>
    <property type="molecule type" value="Genomic_DNA"/>
</dbReference>
<name>A0A816FIF7_9BILA</name>
<reference evidence="2" key="1">
    <citation type="submission" date="2021-02" db="EMBL/GenBank/DDBJ databases">
        <authorList>
            <person name="Nowell W R."/>
        </authorList>
    </citation>
    <scope>NUCLEOTIDE SEQUENCE</scope>
</reference>
<comment type="caution">
    <text evidence="2">The sequence shown here is derived from an EMBL/GenBank/DDBJ whole genome shotgun (WGS) entry which is preliminary data.</text>
</comment>
<accession>A0A816FIF7</accession>
<feature type="compositionally biased region" description="Polar residues" evidence="1">
    <location>
        <begin position="258"/>
        <end position="267"/>
    </location>
</feature>
<evidence type="ECO:0000313" key="3">
    <source>
        <dbReference type="Proteomes" id="UP000663834"/>
    </source>
</evidence>